<dbReference type="EMBL" id="SNRY01005149">
    <property type="protein sequence ID" value="KAA6315702.1"/>
    <property type="molecule type" value="Genomic_DNA"/>
</dbReference>
<comment type="caution">
    <text evidence="2">The sequence shown here is derived from an EMBL/GenBank/DDBJ whole genome shotgun (WGS) entry which is preliminary data.</text>
</comment>
<feature type="transmembrane region" description="Helical" evidence="1">
    <location>
        <begin position="149"/>
        <end position="168"/>
    </location>
</feature>
<feature type="transmembrane region" description="Helical" evidence="1">
    <location>
        <begin position="36"/>
        <end position="55"/>
    </location>
</feature>
<reference evidence="2" key="1">
    <citation type="submission" date="2019-03" db="EMBL/GenBank/DDBJ databases">
        <title>Single cell metagenomics reveals metabolic interactions within the superorganism composed of flagellate Streblomastix strix and complex community of Bacteroidetes bacteria on its surface.</title>
        <authorList>
            <person name="Treitli S.C."/>
            <person name="Kolisko M."/>
            <person name="Husnik F."/>
            <person name="Keeling P."/>
            <person name="Hampl V."/>
        </authorList>
    </citation>
    <scope>NUCLEOTIDE SEQUENCE</scope>
    <source>
        <strain evidence="2">STM</strain>
    </source>
</reference>
<feature type="transmembrane region" description="Helical" evidence="1">
    <location>
        <begin position="75"/>
        <end position="97"/>
    </location>
</feature>
<protein>
    <recommendedName>
        <fullName evidence="3">DUF4199 domain-containing protein</fullName>
    </recommendedName>
</protein>
<sequence>VTDNKMSLHKCAMQFGTYMGIYWIAKFFLLPLGFTYSFLFFLFTGLTIGVPFMGYHYVRMFRDKVYGGKIKFMQAWVFIFFMYVFAALLTAVAHYIYFRYMDSGFIFDKYMEALESNLSVSGWEGYVEQAKQVVENIRSMTPIELTMQLLSQNVFYCSILAFITALFVKKTNV</sequence>
<evidence type="ECO:0000313" key="2">
    <source>
        <dbReference type="EMBL" id="KAA6315702.1"/>
    </source>
</evidence>
<feature type="non-terminal residue" evidence="2">
    <location>
        <position position="1"/>
    </location>
</feature>
<feature type="transmembrane region" description="Helical" evidence="1">
    <location>
        <begin position="12"/>
        <end position="30"/>
    </location>
</feature>
<gene>
    <name evidence="2" type="ORF">EZS27_033880</name>
</gene>
<keyword evidence="1" id="KW-1133">Transmembrane helix</keyword>
<organism evidence="2">
    <name type="scientific">termite gut metagenome</name>
    <dbReference type="NCBI Taxonomy" id="433724"/>
    <lineage>
        <taxon>unclassified sequences</taxon>
        <taxon>metagenomes</taxon>
        <taxon>organismal metagenomes</taxon>
    </lineage>
</organism>
<evidence type="ECO:0000256" key="1">
    <source>
        <dbReference type="SAM" id="Phobius"/>
    </source>
</evidence>
<dbReference type="InterPro" id="IPR025250">
    <property type="entry name" value="DUF4199"/>
</dbReference>
<evidence type="ECO:0008006" key="3">
    <source>
        <dbReference type="Google" id="ProtNLM"/>
    </source>
</evidence>
<accession>A0A5J4Q2K8</accession>
<keyword evidence="1" id="KW-0812">Transmembrane</keyword>
<dbReference type="Pfam" id="PF13858">
    <property type="entry name" value="DUF4199"/>
    <property type="match status" value="1"/>
</dbReference>
<proteinExistence type="predicted"/>
<keyword evidence="1" id="KW-0472">Membrane</keyword>
<name>A0A5J4Q2K8_9ZZZZ</name>
<dbReference type="AlphaFoldDB" id="A0A5J4Q2K8"/>